<gene>
    <name evidence="3" type="ORF">EXIGLDRAFT_811568</name>
</gene>
<feature type="non-terminal residue" evidence="3">
    <location>
        <position position="130"/>
    </location>
</feature>
<keyword evidence="1" id="KW-1133">Transmembrane helix</keyword>
<feature type="domain" description="DUF6535" evidence="2">
    <location>
        <begin position="8"/>
        <end position="130"/>
    </location>
</feature>
<sequence length="130" mass="14147">MGDNARVWRVYRGIAIDHDDALLKIWNDTVNILLTFAGLFSAAVTSFVIASTDDLKPDPNAYVANVLFAMLNSTNGNTSAYLPIPPPPSLDSAAPSSLSRAVNGLWYTSLFISLAVALLCILVKQWLDEY</sequence>
<evidence type="ECO:0000259" key="2">
    <source>
        <dbReference type="Pfam" id="PF20153"/>
    </source>
</evidence>
<dbReference type="Pfam" id="PF20153">
    <property type="entry name" value="DUF6535"/>
    <property type="match status" value="1"/>
</dbReference>
<accession>A0A165CCT4</accession>
<keyword evidence="4" id="KW-1185">Reference proteome</keyword>
<dbReference type="InterPro" id="IPR045338">
    <property type="entry name" value="DUF6535"/>
</dbReference>
<evidence type="ECO:0000256" key="1">
    <source>
        <dbReference type="SAM" id="Phobius"/>
    </source>
</evidence>
<feature type="transmembrane region" description="Helical" evidence="1">
    <location>
        <begin position="32"/>
        <end position="50"/>
    </location>
</feature>
<name>A0A165CCT4_EXIGL</name>
<dbReference type="InParanoid" id="A0A165CCT4"/>
<organism evidence="3 4">
    <name type="scientific">Exidia glandulosa HHB12029</name>
    <dbReference type="NCBI Taxonomy" id="1314781"/>
    <lineage>
        <taxon>Eukaryota</taxon>
        <taxon>Fungi</taxon>
        <taxon>Dikarya</taxon>
        <taxon>Basidiomycota</taxon>
        <taxon>Agaricomycotina</taxon>
        <taxon>Agaricomycetes</taxon>
        <taxon>Auriculariales</taxon>
        <taxon>Exidiaceae</taxon>
        <taxon>Exidia</taxon>
    </lineage>
</organism>
<keyword evidence="1" id="KW-0812">Transmembrane</keyword>
<keyword evidence="1" id="KW-0472">Membrane</keyword>
<dbReference type="Proteomes" id="UP000077266">
    <property type="component" value="Unassembled WGS sequence"/>
</dbReference>
<protein>
    <recommendedName>
        <fullName evidence="2">DUF6535 domain-containing protein</fullName>
    </recommendedName>
</protein>
<feature type="transmembrane region" description="Helical" evidence="1">
    <location>
        <begin position="104"/>
        <end position="123"/>
    </location>
</feature>
<proteinExistence type="predicted"/>
<dbReference type="AlphaFoldDB" id="A0A165CCT4"/>
<dbReference type="OrthoDB" id="3219854at2759"/>
<evidence type="ECO:0000313" key="4">
    <source>
        <dbReference type="Proteomes" id="UP000077266"/>
    </source>
</evidence>
<reference evidence="3 4" key="1">
    <citation type="journal article" date="2016" name="Mol. Biol. Evol.">
        <title>Comparative Genomics of Early-Diverging Mushroom-Forming Fungi Provides Insights into the Origins of Lignocellulose Decay Capabilities.</title>
        <authorList>
            <person name="Nagy L.G."/>
            <person name="Riley R."/>
            <person name="Tritt A."/>
            <person name="Adam C."/>
            <person name="Daum C."/>
            <person name="Floudas D."/>
            <person name="Sun H."/>
            <person name="Yadav J.S."/>
            <person name="Pangilinan J."/>
            <person name="Larsson K.H."/>
            <person name="Matsuura K."/>
            <person name="Barry K."/>
            <person name="Labutti K."/>
            <person name="Kuo R."/>
            <person name="Ohm R.A."/>
            <person name="Bhattacharya S.S."/>
            <person name="Shirouzu T."/>
            <person name="Yoshinaga Y."/>
            <person name="Martin F.M."/>
            <person name="Grigoriev I.V."/>
            <person name="Hibbett D.S."/>
        </authorList>
    </citation>
    <scope>NUCLEOTIDE SEQUENCE [LARGE SCALE GENOMIC DNA]</scope>
    <source>
        <strain evidence="3 4">HHB12029</strain>
    </source>
</reference>
<evidence type="ECO:0000313" key="3">
    <source>
        <dbReference type="EMBL" id="KZV82234.1"/>
    </source>
</evidence>
<dbReference type="EMBL" id="KV426337">
    <property type="protein sequence ID" value="KZV82234.1"/>
    <property type="molecule type" value="Genomic_DNA"/>
</dbReference>